<dbReference type="OrthoDB" id="1954789at2"/>
<sequence length="163" mass="18606">MKYFLLSLGALAILSACSPSADYTSPLPKKMPDDFNISLKYGVTMANELNTYENTYTKDLISDGTASTEMPLTEDERLFIYEKLRSVDLLALPTQMGSTCVVPFERYDLMMTADGEELTFEWDTSCDTEKLNKWEEVMKDIHKEIIYKRSEYQELPEASGGYL</sequence>
<evidence type="ECO:0000313" key="2">
    <source>
        <dbReference type="EMBL" id="TSB45559.1"/>
    </source>
</evidence>
<evidence type="ECO:0000313" key="3">
    <source>
        <dbReference type="Proteomes" id="UP000318521"/>
    </source>
</evidence>
<name>A0A553ZVQ9_9BACI</name>
<dbReference type="EMBL" id="VLXZ01000010">
    <property type="protein sequence ID" value="TSB45559.1"/>
    <property type="molecule type" value="Genomic_DNA"/>
</dbReference>
<keyword evidence="3" id="KW-1185">Reference proteome</keyword>
<proteinExistence type="predicted"/>
<feature type="signal peptide" evidence="1">
    <location>
        <begin position="1"/>
        <end position="21"/>
    </location>
</feature>
<dbReference type="Proteomes" id="UP000318521">
    <property type="component" value="Unassembled WGS sequence"/>
</dbReference>
<organism evidence="2 3">
    <name type="scientific">Alkalicoccobacillus porphyridii</name>
    <dbReference type="NCBI Taxonomy" id="2597270"/>
    <lineage>
        <taxon>Bacteria</taxon>
        <taxon>Bacillati</taxon>
        <taxon>Bacillota</taxon>
        <taxon>Bacilli</taxon>
        <taxon>Bacillales</taxon>
        <taxon>Bacillaceae</taxon>
        <taxon>Alkalicoccobacillus</taxon>
    </lineage>
</organism>
<reference evidence="2 3" key="1">
    <citation type="submission" date="2019-07" db="EMBL/GenBank/DDBJ databases">
        <authorList>
            <person name="Park Y.J."/>
            <person name="Jeong S.E."/>
            <person name="Jung H.S."/>
        </authorList>
    </citation>
    <scope>NUCLEOTIDE SEQUENCE [LARGE SCALE GENOMIC DNA]</scope>
    <source>
        <strain evidence="3">P16(2019)</strain>
    </source>
</reference>
<dbReference type="AlphaFoldDB" id="A0A553ZVQ9"/>
<gene>
    <name evidence="2" type="ORF">FN960_15430</name>
</gene>
<evidence type="ECO:0000256" key="1">
    <source>
        <dbReference type="SAM" id="SignalP"/>
    </source>
</evidence>
<comment type="caution">
    <text evidence="2">The sequence shown here is derived from an EMBL/GenBank/DDBJ whole genome shotgun (WGS) entry which is preliminary data.</text>
</comment>
<evidence type="ECO:0008006" key="4">
    <source>
        <dbReference type="Google" id="ProtNLM"/>
    </source>
</evidence>
<accession>A0A553ZVQ9</accession>
<feature type="chain" id="PRO_5021891533" description="Lipoprotein" evidence="1">
    <location>
        <begin position="22"/>
        <end position="163"/>
    </location>
</feature>
<protein>
    <recommendedName>
        <fullName evidence="4">Lipoprotein</fullName>
    </recommendedName>
</protein>
<dbReference type="PROSITE" id="PS51257">
    <property type="entry name" value="PROKAR_LIPOPROTEIN"/>
    <property type="match status" value="1"/>
</dbReference>
<keyword evidence="1" id="KW-0732">Signal</keyword>
<dbReference type="RefSeq" id="WP_143849748.1">
    <property type="nucleotide sequence ID" value="NZ_VLXZ01000010.1"/>
</dbReference>